<dbReference type="Proteomes" id="UP000006727">
    <property type="component" value="Chromosome 22"/>
</dbReference>
<dbReference type="PaxDb" id="3218-PP1S71_240V6.1"/>
<feature type="domain" description="C2" evidence="3">
    <location>
        <begin position="2066"/>
        <end position="2183"/>
    </location>
</feature>
<evidence type="ECO:0000256" key="1">
    <source>
        <dbReference type="PROSITE-ProRule" id="PRU00259"/>
    </source>
</evidence>
<dbReference type="GeneID" id="112274783"/>
<keyword evidence="6" id="KW-1185">Reference proteome</keyword>
<dbReference type="InterPro" id="IPR044297">
    <property type="entry name" value="CSI1/2/3"/>
</dbReference>
<name>A0A2K1INK3_PHYPA</name>
<reference evidence="4 6" key="2">
    <citation type="journal article" date="2018" name="Plant J.">
        <title>The Physcomitrella patens chromosome-scale assembly reveals moss genome structure and evolution.</title>
        <authorList>
            <person name="Lang D."/>
            <person name="Ullrich K.K."/>
            <person name="Murat F."/>
            <person name="Fuchs J."/>
            <person name="Jenkins J."/>
            <person name="Haas F.B."/>
            <person name="Piednoel M."/>
            <person name="Gundlach H."/>
            <person name="Van Bel M."/>
            <person name="Meyberg R."/>
            <person name="Vives C."/>
            <person name="Morata J."/>
            <person name="Symeonidi A."/>
            <person name="Hiss M."/>
            <person name="Muchero W."/>
            <person name="Kamisugi Y."/>
            <person name="Saleh O."/>
            <person name="Blanc G."/>
            <person name="Decker E.L."/>
            <person name="van Gessel N."/>
            <person name="Grimwood J."/>
            <person name="Hayes R.D."/>
            <person name="Graham S.W."/>
            <person name="Gunter L.E."/>
            <person name="McDaniel S.F."/>
            <person name="Hoernstein S.N.W."/>
            <person name="Larsson A."/>
            <person name="Li F.W."/>
            <person name="Perroud P.F."/>
            <person name="Phillips J."/>
            <person name="Ranjan P."/>
            <person name="Rokshar D.S."/>
            <person name="Rothfels C.J."/>
            <person name="Schneider L."/>
            <person name="Shu S."/>
            <person name="Stevenson D.W."/>
            <person name="Thummler F."/>
            <person name="Tillich M."/>
            <person name="Villarreal Aguilar J.C."/>
            <person name="Widiez T."/>
            <person name="Wong G.K."/>
            <person name="Wymore A."/>
            <person name="Zhang Y."/>
            <person name="Zimmer A.D."/>
            <person name="Quatrano R.S."/>
            <person name="Mayer K.F.X."/>
            <person name="Goodstein D."/>
            <person name="Casacuberta J.M."/>
            <person name="Vandepoele K."/>
            <person name="Reski R."/>
            <person name="Cuming A.C."/>
            <person name="Tuskan G.A."/>
            <person name="Maumus F."/>
            <person name="Salse J."/>
            <person name="Schmutz J."/>
            <person name="Rensing S.A."/>
        </authorList>
    </citation>
    <scope>NUCLEOTIDE SEQUENCE [LARGE SCALE GENOMIC DNA]</scope>
    <source>
        <strain evidence="5 6">cv. Gransden 2004</strain>
    </source>
</reference>
<proteinExistence type="predicted"/>
<feature type="repeat" description="ARM" evidence="1">
    <location>
        <begin position="318"/>
        <end position="360"/>
    </location>
</feature>
<gene>
    <name evidence="5" type="primary">LOC112274783</name>
    <name evidence="4" type="ORF">PHYPA_027166</name>
</gene>
<dbReference type="STRING" id="3218.A0A2K1INK3"/>
<dbReference type="InterPro" id="IPR011989">
    <property type="entry name" value="ARM-like"/>
</dbReference>
<evidence type="ECO:0000313" key="6">
    <source>
        <dbReference type="Proteomes" id="UP000006727"/>
    </source>
</evidence>
<organism evidence="4">
    <name type="scientific">Physcomitrium patens</name>
    <name type="common">Spreading-leaved earth moss</name>
    <name type="synonym">Physcomitrella patens</name>
    <dbReference type="NCBI Taxonomy" id="3218"/>
    <lineage>
        <taxon>Eukaryota</taxon>
        <taxon>Viridiplantae</taxon>
        <taxon>Streptophyta</taxon>
        <taxon>Embryophyta</taxon>
        <taxon>Bryophyta</taxon>
        <taxon>Bryophytina</taxon>
        <taxon>Bryopsida</taxon>
        <taxon>Funariidae</taxon>
        <taxon>Funariales</taxon>
        <taxon>Funariaceae</taxon>
        <taxon>Physcomitrium</taxon>
    </lineage>
</organism>
<evidence type="ECO:0000259" key="3">
    <source>
        <dbReference type="PROSITE" id="PS50004"/>
    </source>
</evidence>
<dbReference type="EMBL" id="ABEU02000022">
    <property type="protein sequence ID" value="PNR30850.1"/>
    <property type="molecule type" value="Genomic_DNA"/>
</dbReference>
<feature type="compositionally biased region" description="Polar residues" evidence="2">
    <location>
        <begin position="18"/>
        <end position="29"/>
    </location>
</feature>
<sequence length="2207" mass="233748">MPDSQHSQEMAQAEELRSQTPETLTSAEAPQSAPVSKELPETPESLVANLLTRQWSNLSDMEEVESGAANCKIEQILAMLSAPASAEEEEEEVVSDGIVAKMSDCIEQLRSTSTSTEEKEITSRIVFELADTQEAARAAVGSHPQAVPALVGLVRSGSLVARVNAAAILGVLCKEEDLRVKVLLGGCIPPLLALLKSDSPEAQTVAARALNAVSQGGAKDHVGSKIFSTEGVVVSLWEQLQPRLSLDPSLPGLLTGALRNLCNSSEGFWPATLDAGGVGILVRLLASGHAQTERNAASLMASLMSAVEDSGELVLHAGAMGPLLQLLSAEDVSVRAEAAGALQALSANNWESRYAIKAAGGMDKLIRETVGTSKGVMQDKFIQALQENALGASANILGGLPALIVTLGEIISSKGQSEVKTAEAIGALAYALKVLDDSDESVEAVHPLHVEEVLMKHLGHHTSVLIQERTIGALMSLYGNGYLARGLEHSEGKKMVVGLIMMASGEMQESLTMSLMDICCGHRDLWQALRGRDGVQLLISLLGQSTEQQQEYAASLLSIMTQEIEESKWAITAAGGIPPLVQLLESGSEKAIEDSAVVLGNLCNHSEDIRVCVETAEAVPALLGLLKNAGYMGQGIAARALTQLVQDSDASTISNLTALLTEELPVSKVHVLHVVGCLLSVASQEDIFQEGAPAYEALETLIELLRSGKCETQEHSASVLAEIFACRPDVCESPDIVKAIPPLIKLVSEASEQIALQAARALGALFGCIRQNQKVASVGKDAMLPLISLARSSSISVAEVATTAVANLMLDVEIAEKAPAEDIILPLTRTLQEGSLEGKEHAAGAVARLLRSQHVNDVMVERVHQCGTVLALVSLLAAGNSEESSTSEALEALASLARTTSRGGSFGHPLWAVLAEAPFSMSPLVTCLAVGEATVQGKAIEVLSRLCRDQPVVLGDLIADNQKCIAALADRIIQSSSLEVKVGGTALLICAAKEHRLVTMVALREAGFSVELVRSLVDMISFKSLEETGDELGTCDSEEEDVTFTVDESGVSRRKEKAHDGADGGVFLDYGPAQISGGTAALWLLCVIASIDGLSKLAITEAGAIEVVTEKLAIFAPNAREAEVEDNGSTWVSALLLAILFSDRDVTRAPAIMRAIPSLVTLLKSQETIDRYFAAQALASLVCNGNRGTLLAVANSGAAGGLIQMLGMSASDISKLVSLSKEFGLHGHPDEVALEWLFRVDDIRVGATARKAIPMLVNLLKPLADRPGAAPLALGLLTQLANDNNVNKLAMTEAGALDGLTKYLSIGPKDVIEEATADLLRILFTSPELRRHDSAVCALEQLVAVLRFGSRGSRLSAARALQELFAAEHIRVGHAAGQAIAPLVEMLSSGVEKEQRVAISALITLSEDNPSKVLAIADSEANAVEGVCRVLLSDCSLELKEDAANLCRTLVNNPRVRSTPEATCCISPLVALLDVDSPSAQYAGACALDNLLDDEQQAEAVAANGAVMPLVDLVVGTNFSLHESAVSGLIKLAKDRPLCKLDMVKGGIINNVLDILPEAPDSLCALCAELLRILTNNSNIAKGVAAAKVVEPLFFSLTRSDLSTSGLHSAMQVLVNIFEKPQRLANLTLTPNQAIEPLVLLLDSSSQPVQQLAAELLSHLLALEQFQRDVFTQQAVAALVRLVGVGVPSLQKEAIRALESASSSWPNAIADAGGITELSGLLLQTDPQPLHALWEAAALVLSNVLRFSSQYYFKVPLAVLVKLLRSSNVAIVVVALNALILLEREDSCSAEGMAEAGAVEALLELLRCHQCEEAAARLLEALFNNFKVRDAKAARLAISPLSQYLLDPQTRTQPARLLAALALGDLFQHEGLSRSSDAVSACRALVNLLEDQPTEEMKVVSVCALQNVVVSSRANKRAVAEAGGVQVVQELLASSNSESVGQAAILIGQLFANHTIQEYASSEMILALAAALEKDLWATASVNEDVARALTVMLGNFPRLRSTDEATQSIAQLVGALKAGNEVAQEAALDGLFLLQEDWADSPAEVGKAQAMAAAEAIPILQYLVREGPPRFVEKAEILLQCLPGSLVVTVKQGLNLKQSVGSTNAFCKLTLGNGPPRQTKVVNQSVSPQWKQGFAWAYDYPPKGQKLHISCRNKGAFGKGSLGKVTIQIDRVVMQGTISGQYTLQPETNRDGTPRTLEVEFQWSNR</sequence>
<dbReference type="GO" id="GO:2001006">
    <property type="term" value="P:regulation of cellulose biosynthetic process"/>
    <property type="evidence" value="ECO:0007669"/>
    <property type="project" value="InterPro"/>
</dbReference>
<dbReference type="SMART" id="SM00239">
    <property type="entry name" value="C2"/>
    <property type="match status" value="1"/>
</dbReference>
<dbReference type="OrthoDB" id="7537227at2759"/>
<dbReference type="InterPro" id="IPR000008">
    <property type="entry name" value="C2_dom"/>
</dbReference>
<dbReference type="GO" id="GO:0051211">
    <property type="term" value="P:anisotropic cell growth"/>
    <property type="evidence" value="ECO:0007669"/>
    <property type="project" value="InterPro"/>
</dbReference>
<dbReference type="InterPro" id="IPR016024">
    <property type="entry name" value="ARM-type_fold"/>
</dbReference>
<evidence type="ECO:0000313" key="5">
    <source>
        <dbReference type="EnsemblPlants" id="Pp3c22_14800V3.1"/>
    </source>
</evidence>
<feature type="region of interest" description="Disordered" evidence="2">
    <location>
        <begin position="1"/>
        <end position="42"/>
    </location>
</feature>
<reference evidence="4 6" key="1">
    <citation type="journal article" date="2008" name="Science">
        <title>The Physcomitrella genome reveals evolutionary insights into the conquest of land by plants.</title>
        <authorList>
            <person name="Rensing S."/>
            <person name="Lang D."/>
            <person name="Zimmer A."/>
            <person name="Terry A."/>
            <person name="Salamov A."/>
            <person name="Shapiro H."/>
            <person name="Nishiyama T."/>
            <person name="Perroud P.-F."/>
            <person name="Lindquist E."/>
            <person name="Kamisugi Y."/>
            <person name="Tanahashi T."/>
            <person name="Sakakibara K."/>
            <person name="Fujita T."/>
            <person name="Oishi K."/>
            <person name="Shin-I T."/>
            <person name="Kuroki Y."/>
            <person name="Toyoda A."/>
            <person name="Suzuki Y."/>
            <person name="Hashimoto A."/>
            <person name="Yamaguchi K."/>
            <person name="Sugano A."/>
            <person name="Kohara Y."/>
            <person name="Fujiyama A."/>
            <person name="Anterola A."/>
            <person name="Aoki S."/>
            <person name="Ashton N."/>
            <person name="Barbazuk W.B."/>
            <person name="Barker E."/>
            <person name="Bennetzen J."/>
            <person name="Bezanilla M."/>
            <person name="Blankenship R."/>
            <person name="Cho S.H."/>
            <person name="Dutcher S."/>
            <person name="Estelle M."/>
            <person name="Fawcett J.A."/>
            <person name="Gundlach H."/>
            <person name="Hanada K."/>
            <person name="Heyl A."/>
            <person name="Hicks K.A."/>
            <person name="Hugh J."/>
            <person name="Lohr M."/>
            <person name="Mayer K."/>
            <person name="Melkozernov A."/>
            <person name="Murata T."/>
            <person name="Nelson D."/>
            <person name="Pils B."/>
            <person name="Prigge M."/>
            <person name="Reiss B."/>
            <person name="Renner T."/>
            <person name="Rombauts S."/>
            <person name="Rushton P."/>
            <person name="Sanderfoot A."/>
            <person name="Schween G."/>
            <person name="Shiu S.-H."/>
            <person name="Stueber K."/>
            <person name="Theodoulou F.L."/>
            <person name="Tu H."/>
            <person name="Van de Peer Y."/>
            <person name="Verrier P.J."/>
            <person name="Waters E."/>
            <person name="Wood A."/>
            <person name="Yang L."/>
            <person name="Cove D."/>
            <person name="Cuming A."/>
            <person name="Hasebe M."/>
            <person name="Lucas S."/>
            <person name="Mishler D.B."/>
            <person name="Reski R."/>
            <person name="Grigoriev I."/>
            <person name="Quatrano R.S."/>
            <person name="Boore J.L."/>
        </authorList>
    </citation>
    <scope>NUCLEOTIDE SEQUENCE [LARGE SCALE GENOMIC DNA]</scope>
    <source>
        <strain evidence="5 6">cv. Gransden 2004</strain>
    </source>
</reference>
<dbReference type="Gramene" id="Pp3c22_14800V3.1">
    <property type="protein sequence ID" value="Pp3c22_14800V3.1"/>
    <property type="gene ID" value="Pp3c22_14800"/>
</dbReference>
<accession>A0A2K1INK3</accession>
<dbReference type="Pfam" id="PF00168">
    <property type="entry name" value="C2"/>
    <property type="match status" value="1"/>
</dbReference>
<dbReference type="PANTHER" id="PTHR46369">
    <property type="entry name" value="PROTEIN CELLULOSE SYNTHASE INTERACTIVE 1"/>
    <property type="match status" value="1"/>
</dbReference>
<dbReference type="SUPFAM" id="SSF49562">
    <property type="entry name" value="C2 domain (Calcium/lipid-binding domain, CaLB)"/>
    <property type="match status" value="1"/>
</dbReference>
<dbReference type="CDD" id="cd00030">
    <property type="entry name" value="C2"/>
    <property type="match status" value="1"/>
</dbReference>
<dbReference type="SUPFAM" id="SSF48371">
    <property type="entry name" value="ARM repeat"/>
    <property type="match status" value="7"/>
</dbReference>
<feature type="repeat" description="ARM" evidence="1">
    <location>
        <begin position="575"/>
        <end position="608"/>
    </location>
</feature>
<dbReference type="FunCoup" id="A0A2K1INK3">
    <property type="interactions" value="2355"/>
</dbReference>
<dbReference type="PANTHER" id="PTHR46369:SF2">
    <property type="entry name" value="PROTEIN CELLULOSE SYNTHASE INTERACTIVE 1"/>
    <property type="match status" value="1"/>
</dbReference>
<evidence type="ECO:0000313" key="4">
    <source>
        <dbReference type="EMBL" id="PNR30850.1"/>
    </source>
</evidence>
<dbReference type="InterPro" id="IPR000225">
    <property type="entry name" value="Armadillo"/>
</dbReference>
<dbReference type="PROSITE" id="PS50176">
    <property type="entry name" value="ARM_REPEAT"/>
    <property type="match status" value="3"/>
</dbReference>
<dbReference type="GO" id="GO:0010330">
    <property type="term" value="C:cellulose synthase complex"/>
    <property type="evidence" value="ECO:0007669"/>
    <property type="project" value="InterPro"/>
</dbReference>
<dbReference type="PROSITE" id="PS50004">
    <property type="entry name" value="C2"/>
    <property type="match status" value="1"/>
</dbReference>
<evidence type="ECO:0000256" key="2">
    <source>
        <dbReference type="SAM" id="MobiDB-lite"/>
    </source>
</evidence>
<dbReference type="GO" id="GO:0008017">
    <property type="term" value="F:microtubule binding"/>
    <property type="evidence" value="ECO:0007669"/>
    <property type="project" value="InterPro"/>
</dbReference>
<dbReference type="KEGG" id="ppp:112274783"/>
<feature type="repeat" description="ARM" evidence="1">
    <location>
        <begin position="1251"/>
        <end position="1295"/>
    </location>
</feature>
<dbReference type="Gene3D" id="1.25.10.10">
    <property type="entry name" value="Leucine-rich Repeat Variant"/>
    <property type="match status" value="8"/>
</dbReference>
<dbReference type="RefSeq" id="XP_024360309.1">
    <property type="nucleotide sequence ID" value="XM_024504541.2"/>
</dbReference>
<dbReference type="SMART" id="SM00185">
    <property type="entry name" value="ARM"/>
    <property type="match status" value="19"/>
</dbReference>
<dbReference type="InterPro" id="IPR035892">
    <property type="entry name" value="C2_domain_sf"/>
</dbReference>
<reference evidence="5" key="3">
    <citation type="submission" date="2020-12" db="UniProtKB">
        <authorList>
            <consortium name="EnsemblPlants"/>
        </authorList>
    </citation>
    <scope>IDENTIFICATION</scope>
</reference>
<dbReference type="EnsemblPlants" id="Pp3c22_14800V3.1">
    <property type="protein sequence ID" value="Pp3c22_14800V3.1"/>
    <property type="gene ID" value="Pp3c22_14800"/>
</dbReference>
<feature type="compositionally biased region" description="Polar residues" evidence="2">
    <location>
        <begin position="1"/>
        <end position="10"/>
    </location>
</feature>
<dbReference type="Pfam" id="PF00514">
    <property type="entry name" value="Arm"/>
    <property type="match status" value="2"/>
</dbReference>
<dbReference type="Gene3D" id="2.60.40.150">
    <property type="entry name" value="C2 domain"/>
    <property type="match status" value="1"/>
</dbReference>
<protein>
    <recommendedName>
        <fullName evidence="3">C2 domain-containing protein</fullName>
    </recommendedName>
</protein>